<dbReference type="EMBL" id="PVQB02000358">
    <property type="protein sequence ID" value="KAF4338225.1"/>
    <property type="molecule type" value="Genomic_DNA"/>
</dbReference>
<protein>
    <submittedName>
        <fullName evidence="1">Uncharacterized protein</fullName>
    </submittedName>
</protein>
<accession>A0A9P5AG90</accession>
<evidence type="ECO:0000313" key="2">
    <source>
        <dbReference type="Proteomes" id="UP000730481"/>
    </source>
</evidence>
<dbReference type="Proteomes" id="UP000730481">
    <property type="component" value="Unassembled WGS sequence"/>
</dbReference>
<reference evidence="1" key="2">
    <citation type="submission" date="2020-02" db="EMBL/GenBank/DDBJ databases">
        <title>Identification and distribution of gene clusters putatively required for synthesis of sphingolipid metabolism inhibitors in phylogenetically diverse species of the filamentous fungus Fusarium.</title>
        <authorList>
            <person name="Kim H.-S."/>
            <person name="Busman M."/>
            <person name="Brown D.W."/>
            <person name="Divon H."/>
            <person name="Uhlig S."/>
            <person name="Proctor R.H."/>
        </authorList>
    </citation>
    <scope>NUCLEOTIDE SEQUENCE</scope>
    <source>
        <strain evidence="1">NRRL 25174</strain>
    </source>
</reference>
<dbReference type="AlphaFoldDB" id="A0A9P5AG90"/>
<proteinExistence type="predicted"/>
<dbReference type="OrthoDB" id="5065429at2759"/>
<evidence type="ECO:0000313" key="1">
    <source>
        <dbReference type="EMBL" id="KAF4338225.1"/>
    </source>
</evidence>
<gene>
    <name evidence="1" type="ORF">FBEOM_7890</name>
</gene>
<keyword evidence="2" id="KW-1185">Reference proteome</keyword>
<comment type="caution">
    <text evidence="1">The sequence shown here is derived from an EMBL/GenBank/DDBJ whole genome shotgun (WGS) entry which is preliminary data.</text>
</comment>
<sequence>MMPALESTGVASITSAEIATTTASIVPSETTRISITEISSAATSTGLDTSTAVASIDTTESSTTAFTTTTTSSEPAVTTFNIIAEGGPADGLIMGQRDNMFYLQFSIHPDWKPTALILEQGTGYLRRADPWNPVLPLVCFRWYTGQDPLPGWLVDCSAENDFGGMAHPIKCELKSGGQLSCSTRAGHCAPYVAPRDKIEYDCQEDDGYMTGFYTQEEVSEEDITYYAPWMGFEGFQGLSSDGQPLVPLQLRWQRAD</sequence>
<name>A0A9P5AG90_9HYPO</name>
<reference evidence="1" key="1">
    <citation type="journal article" date="2017" name="Mycologia">
        <title>Fusarium algeriense, sp. nov., a novel toxigenic crown rot pathogen of durum wheat from Algeria is nested in the Fusarium burgessii species complex.</title>
        <authorList>
            <person name="Laraba I."/>
            <person name="Keddad A."/>
            <person name="Boureghda H."/>
            <person name="Abdallah N."/>
            <person name="Vaughan M.M."/>
            <person name="Proctor R.H."/>
            <person name="Busman M."/>
            <person name="O'Donnell K."/>
        </authorList>
    </citation>
    <scope>NUCLEOTIDE SEQUENCE</scope>
    <source>
        <strain evidence="1">NRRL 25174</strain>
    </source>
</reference>
<organism evidence="1 2">
    <name type="scientific">Fusarium beomiforme</name>
    <dbReference type="NCBI Taxonomy" id="44412"/>
    <lineage>
        <taxon>Eukaryota</taxon>
        <taxon>Fungi</taxon>
        <taxon>Dikarya</taxon>
        <taxon>Ascomycota</taxon>
        <taxon>Pezizomycotina</taxon>
        <taxon>Sordariomycetes</taxon>
        <taxon>Hypocreomycetidae</taxon>
        <taxon>Hypocreales</taxon>
        <taxon>Nectriaceae</taxon>
        <taxon>Fusarium</taxon>
        <taxon>Fusarium burgessii species complex</taxon>
    </lineage>
</organism>